<dbReference type="InterPro" id="IPR018851">
    <property type="entry name" value="Borealin_N"/>
</dbReference>
<protein>
    <recommendedName>
        <fullName evidence="11">Borealin N-terminal domain-containing protein</fullName>
    </recommendedName>
</protein>
<keyword evidence="5" id="KW-0132">Cell division</keyword>
<name>A0A9P6CNS8_9AGAR</name>
<keyword evidence="8" id="KW-0131">Cell cycle</keyword>
<comment type="similarity">
    <text evidence="3">Belongs to the borealin family.</text>
</comment>
<evidence type="ECO:0000256" key="7">
    <source>
        <dbReference type="ARBA" id="ARBA00023242"/>
    </source>
</evidence>
<dbReference type="GO" id="GO:0000070">
    <property type="term" value="P:mitotic sister chromatid segregation"/>
    <property type="evidence" value="ECO:0007669"/>
    <property type="project" value="TreeGrafter"/>
</dbReference>
<comment type="subcellular location">
    <subcellularLocation>
        <location evidence="2">Chromosome</location>
        <location evidence="2">Centromere</location>
    </subcellularLocation>
    <subcellularLocation>
        <location evidence="1">Nucleus</location>
    </subcellularLocation>
</comment>
<keyword evidence="6" id="KW-0498">Mitosis</keyword>
<feature type="compositionally biased region" description="Acidic residues" evidence="10">
    <location>
        <begin position="294"/>
        <end position="303"/>
    </location>
</feature>
<evidence type="ECO:0000256" key="1">
    <source>
        <dbReference type="ARBA" id="ARBA00004123"/>
    </source>
</evidence>
<comment type="caution">
    <text evidence="12">The sequence shown here is derived from an EMBL/GenBank/DDBJ whole genome shotgun (WGS) entry which is preliminary data.</text>
</comment>
<feature type="domain" description="Borealin N-terminal" evidence="11">
    <location>
        <begin position="14"/>
        <end position="70"/>
    </location>
</feature>
<evidence type="ECO:0000256" key="8">
    <source>
        <dbReference type="ARBA" id="ARBA00023306"/>
    </source>
</evidence>
<feature type="compositionally biased region" description="Polar residues" evidence="10">
    <location>
        <begin position="194"/>
        <end position="203"/>
    </location>
</feature>
<feature type="region of interest" description="Disordered" evidence="10">
    <location>
        <begin position="352"/>
        <end position="413"/>
    </location>
</feature>
<evidence type="ECO:0000256" key="2">
    <source>
        <dbReference type="ARBA" id="ARBA00004584"/>
    </source>
</evidence>
<evidence type="ECO:0000313" key="13">
    <source>
        <dbReference type="Proteomes" id="UP000807353"/>
    </source>
</evidence>
<sequence>MNFPISTAKYTLGEKQHLLANLDIEVAHRTRQFESWLADRLENFNIHQEGQVSRIPKQVRNMTMREFGDKYNGNIQAALRGFQKEKFVAAGGEGNLGEIDKDARKRKWMASQEAEAEIAGELEPTKAVKNRKVHMHCALTHFSEICEARTTASPKKKAGSSTGPGTAQRARLLAAGNKTPGAVRLTARPRPPFGSNTRASTLHTRPPSRPASPAKHPSSSRPGTLAQQRVPSSSTFNPALPPKTPKYPGGSLGEPTTMRLPRKDESMLSVNGSPLANPYEFGLGWFKGVEMAEQDTDIEDREEPDTGKSNGLAKPKTLKHSKSNIVIRRDPSVAFPPTLKGLHSRTNSQASILTGSSQHTSSFHSRESSQTLQFPLSQPEVQTQPNYPSQFSSSHSQPLLDKSHFDPYTTPKPTHTRSFSALVAIPTKDGHLLEFDPLQTSPGALDALEGITDSAKKQARAEMGRLVQAAVDKWKIG</sequence>
<dbReference type="GO" id="GO:0051301">
    <property type="term" value="P:cell division"/>
    <property type="evidence" value="ECO:0007669"/>
    <property type="project" value="UniProtKB-KW"/>
</dbReference>
<keyword evidence="9" id="KW-0137">Centromere</keyword>
<feature type="region of interest" description="Disordered" evidence="10">
    <location>
        <begin position="174"/>
        <end position="259"/>
    </location>
</feature>
<dbReference type="InterPro" id="IPR018867">
    <property type="entry name" value="Cell_div_borealin"/>
</dbReference>
<evidence type="ECO:0000256" key="4">
    <source>
        <dbReference type="ARBA" id="ARBA00022454"/>
    </source>
</evidence>
<evidence type="ECO:0000256" key="10">
    <source>
        <dbReference type="SAM" id="MobiDB-lite"/>
    </source>
</evidence>
<reference evidence="12" key="1">
    <citation type="submission" date="2020-11" db="EMBL/GenBank/DDBJ databases">
        <authorList>
            <consortium name="DOE Joint Genome Institute"/>
            <person name="Ahrendt S."/>
            <person name="Riley R."/>
            <person name="Andreopoulos W."/>
            <person name="Labutti K."/>
            <person name="Pangilinan J."/>
            <person name="Ruiz-Duenas F.J."/>
            <person name="Barrasa J.M."/>
            <person name="Sanchez-Garcia M."/>
            <person name="Camarero S."/>
            <person name="Miyauchi S."/>
            <person name="Serrano A."/>
            <person name="Linde D."/>
            <person name="Babiker R."/>
            <person name="Drula E."/>
            <person name="Ayuso-Fernandez I."/>
            <person name="Pacheco R."/>
            <person name="Padilla G."/>
            <person name="Ferreira P."/>
            <person name="Barriuso J."/>
            <person name="Kellner H."/>
            <person name="Castanera R."/>
            <person name="Alfaro M."/>
            <person name="Ramirez L."/>
            <person name="Pisabarro A.G."/>
            <person name="Kuo A."/>
            <person name="Tritt A."/>
            <person name="Lipzen A."/>
            <person name="He G."/>
            <person name="Yan M."/>
            <person name="Ng V."/>
            <person name="Cullen D."/>
            <person name="Martin F."/>
            <person name="Rosso M.-N."/>
            <person name="Henrissat B."/>
            <person name="Hibbett D."/>
            <person name="Martinez A.T."/>
            <person name="Grigoriev I.V."/>
        </authorList>
    </citation>
    <scope>NUCLEOTIDE SEQUENCE</scope>
    <source>
        <strain evidence="12">CBS 247.69</strain>
    </source>
</reference>
<organism evidence="12 13">
    <name type="scientific">Collybia nuda</name>
    <dbReference type="NCBI Taxonomy" id="64659"/>
    <lineage>
        <taxon>Eukaryota</taxon>
        <taxon>Fungi</taxon>
        <taxon>Dikarya</taxon>
        <taxon>Basidiomycota</taxon>
        <taxon>Agaricomycotina</taxon>
        <taxon>Agaricomycetes</taxon>
        <taxon>Agaricomycetidae</taxon>
        <taxon>Agaricales</taxon>
        <taxon>Tricholomatineae</taxon>
        <taxon>Clitocybaceae</taxon>
        <taxon>Collybia</taxon>
    </lineage>
</organism>
<evidence type="ECO:0000259" key="11">
    <source>
        <dbReference type="Pfam" id="PF10444"/>
    </source>
</evidence>
<dbReference type="Proteomes" id="UP000807353">
    <property type="component" value="Unassembled WGS sequence"/>
</dbReference>
<dbReference type="PANTHER" id="PTHR16040">
    <property type="entry name" value="AUSTRALIN, ISOFORM A-RELATED"/>
    <property type="match status" value="1"/>
</dbReference>
<dbReference type="GO" id="GO:0000775">
    <property type="term" value="C:chromosome, centromeric region"/>
    <property type="evidence" value="ECO:0007669"/>
    <property type="project" value="UniProtKB-SubCell"/>
</dbReference>
<evidence type="ECO:0000256" key="9">
    <source>
        <dbReference type="ARBA" id="ARBA00023328"/>
    </source>
</evidence>
<feature type="region of interest" description="Disordered" evidence="10">
    <location>
        <begin position="294"/>
        <end position="318"/>
    </location>
</feature>
<dbReference type="GO" id="GO:0051233">
    <property type="term" value="C:spindle midzone"/>
    <property type="evidence" value="ECO:0007669"/>
    <property type="project" value="TreeGrafter"/>
</dbReference>
<keyword evidence="13" id="KW-1185">Reference proteome</keyword>
<dbReference type="AlphaFoldDB" id="A0A9P6CNS8"/>
<feature type="compositionally biased region" description="Polar residues" evidence="10">
    <location>
        <begin position="217"/>
        <end position="237"/>
    </location>
</feature>
<evidence type="ECO:0000256" key="3">
    <source>
        <dbReference type="ARBA" id="ARBA00009914"/>
    </source>
</evidence>
<gene>
    <name evidence="12" type="ORF">BDZ94DRAFT_1279669</name>
</gene>
<dbReference type="EMBL" id="MU150232">
    <property type="protein sequence ID" value="KAF9468580.1"/>
    <property type="molecule type" value="Genomic_DNA"/>
</dbReference>
<evidence type="ECO:0000256" key="5">
    <source>
        <dbReference type="ARBA" id="ARBA00022618"/>
    </source>
</evidence>
<dbReference type="Pfam" id="PF10444">
    <property type="entry name" value="Nbl1_Borealin_N"/>
    <property type="match status" value="1"/>
</dbReference>
<evidence type="ECO:0000313" key="12">
    <source>
        <dbReference type="EMBL" id="KAF9468580.1"/>
    </source>
</evidence>
<accession>A0A9P6CNS8</accession>
<dbReference type="GO" id="GO:0032133">
    <property type="term" value="C:chromosome passenger complex"/>
    <property type="evidence" value="ECO:0007669"/>
    <property type="project" value="TreeGrafter"/>
</dbReference>
<keyword evidence="4" id="KW-0158">Chromosome</keyword>
<feature type="compositionally biased region" description="Polar residues" evidence="10">
    <location>
        <begin position="352"/>
        <end position="397"/>
    </location>
</feature>
<dbReference type="PANTHER" id="PTHR16040:SF7">
    <property type="entry name" value="AUSTRALIN, ISOFORM A-RELATED"/>
    <property type="match status" value="1"/>
</dbReference>
<dbReference type="OrthoDB" id="2392550at2759"/>
<proteinExistence type="inferred from homology"/>
<dbReference type="GO" id="GO:0005634">
    <property type="term" value="C:nucleus"/>
    <property type="evidence" value="ECO:0007669"/>
    <property type="project" value="UniProtKB-SubCell"/>
</dbReference>
<evidence type="ECO:0000256" key="6">
    <source>
        <dbReference type="ARBA" id="ARBA00022776"/>
    </source>
</evidence>
<keyword evidence="7" id="KW-0539">Nucleus</keyword>